<feature type="transmembrane region" description="Helical" evidence="6">
    <location>
        <begin position="147"/>
        <end position="165"/>
    </location>
</feature>
<evidence type="ECO:0000256" key="3">
    <source>
        <dbReference type="ARBA" id="ARBA00022989"/>
    </source>
</evidence>
<feature type="transmembrane region" description="Helical" evidence="6">
    <location>
        <begin position="285"/>
        <end position="306"/>
    </location>
</feature>
<accession>A0ABT0LA99</accession>
<protein>
    <submittedName>
        <fullName evidence="9">NADH-quinone oxidoreductase subunit L</fullName>
    </submittedName>
</protein>
<feature type="transmembrane region" description="Helical" evidence="6">
    <location>
        <begin position="505"/>
        <end position="529"/>
    </location>
</feature>
<comment type="subcellular location">
    <subcellularLocation>
        <location evidence="1">Endomembrane system</location>
        <topology evidence="1">Multi-pass membrane protein</topology>
    </subcellularLocation>
    <subcellularLocation>
        <location evidence="5">Membrane</location>
        <topology evidence="5">Multi-pass membrane protein</topology>
    </subcellularLocation>
</comment>
<comment type="caution">
    <text evidence="9">The sequence shown here is derived from an EMBL/GenBank/DDBJ whole genome shotgun (WGS) entry which is preliminary data.</text>
</comment>
<keyword evidence="10" id="KW-1185">Reference proteome</keyword>
<feature type="transmembrane region" description="Helical" evidence="6">
    <location>
        <begin position="216"/>
        <end position="234"/>
    </location>
</feature>
<feature type="transmembrane region" description="Helical" evidence="6">
    <location>
        <begin position="465"/>
        <end position="485"/>
    </location>
</feature>
<feature type="domain" description="NADH:quinone oxidoreductase/Mrp antiporter transmembrane" evidence="7">
    <location>
        <begin position="140"/>
        <end position="423"/>
    </location>
</feature>
<name>A0ABT0LA99_9GAMM</name>
<dbReference type="Proteomes" id="UP001203423">
    <property type="component" value="Unassembled WGS sequence"/>
</dbReference>
<feature type="transmembrane region" description="Helical" evidence="6">
    <location>
        <begin position="177"/>
        <end position="196"/>
    </location>
</feature>
<reference evidence="9 10" key="1">
    <citation type="submission" date="2022-01" db="EMBL/GenBank/DDBJ databases">
        <title>Whole genome-based taxonomy of the Shewanellaceae.</title>
        <authorList>
            <person name="Martin-Rodriguez A.J."/>
        </authorList>
    </citation>
    <scope>NUCLEOTIDE SEQUENCE [LARGE SCALE GENOMIC DNA]</scope>
    <source>
        <strain evidence="9 10">DSM 17177</strain>
    </source>
</reference>
<dbReference type="PRINTS" id="PR01434">
    <property type="entry name" value="NADHDHGNASE5"/>
</dbReference>
<dbReference type="RefSeq" id="WP_248939369.1">
    <property type="nucleotide sequence ID" value="NZ_JAKIKS010000017.1"/>
</dbReference>
<keyword evidence="2 5" id="KW-0812">Transmembrane</keyword>
<dbReference type="NCBIfam" id="TIGR01974">
    <property type="entry name" value="NDH_I_L"/>
    <property type="match status" value="1"/>
</dbReference>
<feature type="transmembrane region" description="Helical" evidence="6">
    <location>
        <begin position="91"/>
        <end position="111"/>
    </location>
</feature>
<dbReference type="InterPro" id="IPR001516">
    <property type="entry name" value="Proton_antipo_N"/>
</dbReference>
<proteinExistence type="predicted"/>
<evidence type="ECO:0000256" key="4">
    <source>
        <dbReference type="ARBA" id="ARBA00023136"/>
    </source>
</evidence>
<feature type="transmembrane region" description="Helical" evidence="6">
    <location>
        <begin position="255"/>
        <end position="273"/>
    </location>
</feature>
<evidence type="ECO:0000259" key="7">
    <source>
        <dbReference type="Pfam" id="PF00361"/>
    </source>
</evidence>
<sequence length="634" mass="69970">MNSLIWLIPGAPLIGAGFIILFGSLISAQICARMAALMVLISATLVLSLWVELLGQANTTVPNAILYHQALFSWMSIGDWKVDLSLTVDKISLIMMTVASSVGFLIHLFSINFMKDEQGERRYFFYLNLFIFGMLSFVMAHDLILLYLGWEVMGLCSYALVAFYYQKSHYAYCGRKAFVVTRIGDTALAIAIMVIFANFHSIELPQIATLIDAQQINPISLTLIGGLLIIAAIAKSAQFPLHVWLPDAMTGPSTVSALIHAATMVTAGVYLLIRFHPLFDQLPDLQLIIAFIGCLTAFFAASAALSQNDLKKILAYSTISQIGYMFAAVGVGAYGFALFHLIVHACFKALLFMSSGVIIKAYNEEHDIRKMGGLGQKMPFLRYIYLIGSLTLAALPFVTASYYSKDPIIAATYTQDFGFYLTALALLGALMTGLYSMRMYLMIFSGTPRSEIHPYAMSIGMKLPLTILAFLSITIGFIQTPWSWGPELLIPWLASDLGLPHLPHGAIDVTINLLGIAASLIGIGLACYLTPKELKHQQGLGNVAFLNQAWYIDALSMKWIVTPYYYLCSLCRVFIEKVVFFHVIESSITGMLITGHRSLSRSQAGLITRYLYFICFGAIGLLAYILMTIYPIHA</sequence>
<evidence type="ECO:0000256" key="6">
    <source>
        <dbReference type="SAM" id="Phobius"/>
    </source>
</evidence>
<feature type="transmembrane region" description="Helical" evidence="6">
    <location>
        <begin position="383"/>
        <end position="403"/>
    </location>
</feature>
<feature type="transmembrane region" description="Helical" evidence="6">
    <location>
        <begin position="342"/>
        <end position="362"/>
    </location>
</feature>
<evidence type="ECO:0000313" key="10">
    <source>
        <dbReference type="Proteomes" id="UP001203423"/>
    </source>
</evidence>
<evidence type="ECO:0000256" key="1">
    <source>
        <dbReference type="ARBA" id="ARBA00004127"/>
    </source>
</evidence>
<dbReference type="PANTHER" id="PTHR42829:SF2">
    <property type="entry name" value="NADH-UBIQUINONE OXIDOREDUCTASE CHAIN 5"/>
    <property type="match status" value="1"/>
</dbReference>
<gene>
    <name evidence="9" type="primary">nuoL</name>
    <name evidence="9" type="ORF">L2764_06240</name>
</gene>
<dbReference type="Pfam" id="PF00361">
    <property type="entry name" value="Proton_antipo_M"/>
    <property type="match status" value="1"/>
</dbReference>
<feature type="transmembrane region" description="Helical" evidence="6">
    <location>
        <begin position="610"/>
        <end position="632"/>
    </location>
</feature>
<feature type="transmembrane region" description="Helical" evidence="6">
    <location>
        <begin position="123"/>
        <end position="141"/>
    </location>
</feature>
<dbReference type="InterPro" id="IPR018393">
    <property type="entry name" value="NADHpl_OxRdtase_5_subgr"/>
</dbReference>
<feature type="transmembrane region" description="Helical" evidence="6">
    <location>
        <begin position="34"/>
        <end position="51"/>
    </location>
</feature>
<organism evidence="9 10">
    <name type="scientific">Shewanella surugensis</name>
    <dbReference type="NCBI Taxonomy" id="212020"/>
    <lineage>
        <taxon>Bacteria</taxon>
        <taxon>Pseudomonadati</taxon>
        <taxon>Pseudomonadota</taxon>
        <taxon>Gammaproteobacteria</taxon>
        <taxon>Alteromonadales</taxon>
        <taxon>Shewanellaceae</taxon>
        <taxon>Shewanella</taxon>
    </lineage>
</organism>
<dbReference type="PRINTS" id="PR01435">
    <property type="entry name" value="NPOXDRDTASE5"/>
</dbReference>
<keyword evidence="3 6" id="KW-1133">Transmembrane helix</keyword>
<dbReference type="Pfam" id="PF00662">
    <property type="entry name" value="Proton_antipo_N"/>
    <property type="match status" value="1"/>
</dbReference>
<dbReference type="PANTHER" id="PTHR42829">
    <property type="entry name" value="NADH-UBIQUINONE OXIDOREDUCTASE CHAIN 5"/>
    <property type="match status" value="1"/>
</dbReference>
<dbReference type="InterPro" id="IPR003945">
    <property type="entry name" value="NU5C-like"/>
</dbReference>
<feature type="transmembrane region" description="Helical" evidence="6">
    <location>
        <begin position="313"/>
        <end position="336"/>
    </location>
</feature>
<evidence type="ECO:0000259" key="8">
    <source>
        <dbReference type="Pfam" id="PF00662"/>
    </source>
</evidence>
<evidence type="ECO:0000256" key="2">
    <source>
        <dbReference type="ARBA" id="ARBA00022692"/>
    </source>
</evidence>
<feature type="transmembrane region" description="Helical" evidence="6">
    <location>
        <begin position="423"/>
        <end position="444"/>
    </location>
</feature>
<dbReference type="EMBL" id="JAKIKS010000017">
    <property type="protein sequence ID" value="MCL1124086.1"/>
    <property type="molecule type" value="Genomic_DNA"/>
</dbReference>
<keyword evidence="4 6" id="KW-0472">Membrane</keyword>
<dbReference type="InterPro" id="IPR001750">
    <property type="entry name" value="ND/Mrp_TM"/>
</dbReference>
<evidence type="ECO:0000256" key="5">
    <source>
        <dbReference type="RuleBase" id="RU000320"/>
    </source>
</evidence>
<feature type="domain" description="NADH-Ubiquinone oxidoreductase (complex I) chain 5 N-terminal" evidence="8">
    <location>
        <begin position="74"/>
        <end position="124"/>
    </location>
</feature>
<feature type="transmembrane region" description="Helical" evidence="6">
    <location>
        <begin position="6"/>
        <end position="27"/>
    </location>
</feature>
<evidence type="ECO:0000313" key="9">
    <source>
        <dbReference type="EMBL" id="MCL1124086.1"/>
    </source>
</evidence>
<dbReference type="Gene3D" id="1.20.5.2700">
    <property type="match status" value="1"/>
</dbReference>
<dbReference type="NCBIfam" id="NF005141">
    <property type="entry name" value="PRK06590.1"/>
    <property type="match status" value="1"/>
</dbReference>